<evidence type="ECO:0000313" key="3">
    <source>
        <dbReference type="Proteomes" id="UP000325614"/>
    </source>
</evidence>
<evidence type="ECO:0000256" key="1">
    <source>
        <dbReference type="SAM" id="Phobius"/>
    </source>
</evidence>
<dbReference type="AlphaFoldDB" id="A0A5P9JYE1"/>
<accession>A0A5P9JYE1</accession>
<keyword evidence="1" id="KW-0812">Transmembrane</keyword>
<feature type="transmembrane region" description="Helical" evidence="1">
    <location>
        <begin position="42"/>
        <end position="63"/>
    </location>
</feature>
<dbReference type="Proteomes" id="UP000325614">
    <property type="component" value="Chromosome"/>
</dbReference>
<keyword evidence="1" id="KW-0472">Membrane</keyword>
<evidence type="ECO:0000313" key="2">
    <source>
        <dbReference type="EMBL" id="QFU16656.1"/>
    </source>
</evidence>
<proteinExistence type="predicted"/>
<organism evidence="2 3">
    <name type="scientific">Microvirga thermotolerans</name>
    <dbReference type="NCBI Taxonomy" id="2651334"/>
    <lineage>
        <taxon>Bacteria</taxon>
        <taxon>Pseudomonadati</taxon>
        <taxon>Pseudomonadota</taxon>
        <taxon>Alphaproteobacteria</taxon>
        <taxon>Hyphomicrobiales</taxon>
        <taxon>Methylobacteriaceae</taxon>
        <taxon>Microvirga</taxon>
    </lineage>
</organism>
<keyword evidence="3" id="KW-1185">Reference proteome</keyword>
<name>A0A5P9JYE1_9HYPH</name>
<dbReference type="EMBL" id="CP045423">
    <property type="protein sequence ID" value="QFU16656.1"/>
    <property type="molecule type" value="Genomic_DNA"/>
</dbReference>
<sequence length="64" mass="6679">MTMRTTLGTAQQLHLSRAARTAGEAFAFEEPETLAPASRNGLPLGVFLAGLAVVAFAALYLMVG</sequence>
<keyword evidence="1" id="KW-1133">Transmembrane helix</keyword>
<dbReference type="KEGG" id="mico:GDR74_10675"/>
<gene>
    <name evidence="2" type="ORF">GDR74_10675</name>
</gene>
<dbReference type="RefSeq" id="WP_152586299.1">
    <property type="nucleotide sequence ID" value="NZ_CP045423.1"/>
</dbReference>
<reference evidence="2 3" key="1">
    <citation type="submission" date="2019-10" db="EMBL/GenBank/DDBJ databases">
        <title>Isolation, Identification of Microvirga thermotolerans HR1, a novel thermophilic bacterium and Comparative Genomics of the genus Microvirga.</title>
        <authorList>
            <person name="Li J."/>
            <person name="Zhang W."/>
            <person name="Lin M."/>
            <person name="Wang J."/>
        </authorList>
    </citation>
    <scope>NUCLEOTIDE SEQUENCE [LARGE SCALE GENOMIC DNA]</scope>
    <source>
        <strain evidence="2 3">HR1</strain>
    </source>
</reference>
<protein>
    <submittedName>
        <fullName evidence="2">Uncharacterized protein</fullName>
    </submittedName>
</protein>